<feature type="domain" description="Rubrerythrin diiron-binding" evidence="1">
    <location>
        <begin position="23"/>
        <end position="83"/>
    </location>
</feature>
<dbReference type="GO" id="GO:0046872">
    <property type="term" value="F:metal ion binding"/>
    <property type="evidence" value="ECO:0007669"/>
    <property type="project" value="InterPro"/>
</dbReference>
<dbReference type="InterPro" id="IPR003251">
    <property type="entry name" value="Rr_diiron-bd_dom"/>
</dbReference>
<dbReference type="AlphaFoldDB" id="A0A919XMC6"/>
<dbReference type="RefSeq" id="WP_160045339.1">
    <property type="nucleotide sequence ID" value="NZ_BORQ01000005.1"/>
</dbReference>
<protein>
    <recommendedName>
        <fullName evidence="1">Rubrerythrin diiron-binding domain-containing protein</fullName>
    </recommendedName>
</protein>
<dbReference type="Gene3D" id="1.20.5.420">
    <property type="entry name" value="Immunoglobulin FC, subunit C"/>
    <property type="match status" value="1"/>
</dbReference>
<dbReference type="GO" id="GO:0016491">
    <property type="term" value="F:oxidoreductase activity"/>
    <property type="evidence" value="ECO:0007669"/>
    <property type="project" value="InterPro"/>
</dbReference>
<keyword evidence="3" id="KW-1185">Reference proteome</keyword>
<dbReference type="Proteomes" id="UP000679779">
    <property type="component" value="Unassembled WGS sequence"/>
</dbReference>
<evidence type="ECO:0000259" key="1">
    <source>
        <dbReference type="Pfam" id="PF02915"/>
    </source>
</evidence>
<accession>A0A919XMC6</accession>
<reference evidence="2" key="1">
    <citation type="submission" date="2021-03" db="EMBL/GenBank/DDBJ databases">
        <title>Antimicrobial resistance genes in bacteria isolated from Japanese honey, and their potential for conferring macrolide and lincosamide resistance in the American foulbrood pathogen Paenibacillus larvae.</title>
        <authorList>
            <person name="Okamoto M."/>
            <person name="Kumagai M."/>
            <person name="Kanamori H."/>
            <person name="Takamatsu D."/>
        </authorList>
    </citation>
    <scope>NUCLEOTIDE SEQUENCE</scope>
    <source>
        <strain evidence="2">J2TS6</strain>
    </source>
</reference>
<evidence type="ECO:0000313" key="2">
    <source>
        <dbReference type="EMBL" id="GIO33050.1"/>
    </source>
</evidence>
<dbReference type="EMBL" id="BORQ01000005">
    <property type="protein sequence ID" value="GIO33050.1"/>
    <property type="molecule type" value="Genomic_DNA"/>
</dbReference>
<organism evidence="2 3">
    <name type="scientific">Paenibacillus albilobatus</name>
    <dbReference type="NCBI Taxonomy" id="2716884"/>
    <lineage>
        <taxon>Bacteria</taxon>
        <taxon>Bacillati</taxon>
        <taxon>Bacillota</taxon>
        <taxon>Bacilli</taxon>
        <taxon>Bacillales</taxon>
        <taxon>Paenibacillaceae</taxon>
        <taxon>Paenibacillus</taxon>
    </lineage>
</organism>
<dbReference type="SUPFAM" id="SSF47240">
    <property type="entry name" value="Ferritin-like"/>
    <property type="match status" value="1"/>
</dbReference>
<proteinExistence type="predicted"/>
<dbReference type="CDD" id="cd00657">
    <property type="entry name" value="Ferritin_like"/>
    <property type="match status" value="1"/>
</dbReference>
<evidence type="ECO:0000313" key="3">
    <source>
        <dbReference type="Proteomes" id="UP000679779"/>
    </source>
</evidence>
<dbReference type="Gene3D" id="6.10.140.1960">
    <property type="match status" value="1"/>
</dbReference>
<comment type="caution">
    <text evidence="2">The sequence shown here is derived from an EMBL/GenBank/DDBJ whole genome shotgun (WGS) entry which is preliminary data.</text>
</comment>
<gene>
    <name evidence="2" type="ORF">J2TS6_41910</name>
</gene>
<dbReference type="Pfam" id="PF02915">
    <property type="entry name" value="Rubrerythrin"/>
    <property type="match status" value="1"/>
</dbReference>
<sequence length="145" mass="16722">MNLYGAYYRPSTSPDAALAGDLIKAINGEFSAITCYEQLAKLAPSENARKRILEIRDDEARHLRFFQQAYRHLTGQTSEPVQTETCPKQYKEGLISSFLDEQETVDFYLKMSDRAQDPTLKDTLRRIAMDEQNHAVWFLYLLNHG</sequence>
<dbReference type="InterPro" id="IPR009078">
    <property type="entry name" value="Ferritin-like_SF"/>
</dbReference>
<name>A0A919XMC6_9BACL</name>